<sequence length="171" mass="18644">MSLPLELRRKVLIAYDNSLCAQKTYKYAIDKVLIPGRDHVVIVSVINADKSKWFDKPSLDAAAAWGLVEEEDYRKRVKEIESNTETILNGITAEIRESVKDVTTQIVVLHGSAGAEIAKYAADAHVDLLVVGTRGLGAVKRNIVGSVSDFLVHNAHTSVLVAKPTGNDVTH</sequence>
<dbReference type="Pfam" id="PF00582">
    <property type="entry name" value="Usp"/>
    <property type="match status" value="1"/>
</dbReference>
<evidence type="ECO:0000313" key="2">
    <source>
        <dbReference type="Proteomes" id="UP000268093"/>
    </source>
</evidence>
<comment type="caution">
    <text evidence="1">The sequence shown here is derived from an EMBL/GenBank/DDBJ whole genome shotgun (WGS) entry which is preliminary data.</text>
</comment>
<keyword evidence="2" id="KW-1185">Reference proteome</keyword>
<dbReference type="OrthoDB" id="843225at2759"/>
<dbReference type="EMBL" id="RBNI01019814">
    <property type="protein sequence ID" value="RUO96753.1"/>
    <property type="molecule type" value="Genomic_DNA"/>
</dbReference>
<organism evidence="1 2">
    <name type="scientific">Jimgerdemannia flammicorona</name>
    <dbReference type="NCBI Taxonomy" id="994334"/>
    <lineage>
        <taxon>Eukaryota</taxon>
        <taxon>Fungi</taxon>
        <taxon>Fungi incertae sedis</taxon>
        <taxon>Mucoromycota</taxon>
        <taxon>Mucoromycotina</taxon>
        <taxon>Endogonomycetes</taxon>
        <taxon>Endogonales</taxon>
        <taxon>Endogonaceae</taxon>
        <taxon>Jimgerdemannia</taxon>
    </lineage>
</organism>
<dbReference type="SUPFAM" id="SSF52402">
    <property type="entry name" value="Adenine nucleotide alpha hydrolases-like"/>
    <property type="match status" value="1"/>
</dbReference>
<dbReference type="Gene3D" id="3.40.50.620">
    <property type="entry name" value="HUPs"/>
    <property type="match status" value="1"/>
</dbReference>
<dbReference type="PRINTS" id="PR01438">
    <property type="entry name" value="UNVRSLSTRESS"/>
</dbReference>
<gene>
    <name evidence="1" type="ORF">BC936DRAFT_141496</name>
</gene>
<evidence type="ECO:0000313" key="1">
    <source>
        <dbReference type="EMBL" id="RUO96753.1"/>
    </source>
</evidence>
<proteinExistence type="predicted"/>
<dbReference type="AlphaFoldDB" id="A0A433A246"/>
<dbReference type="InterPro" id="IPR006016">
    <property type="entry name" value="UspA"/>
</dbReference>
<dbReference type="CDD" id="cd23659">
    <property type="entry name" value="USP_At3g01520-like"/>
    <property type="match status" value="1"/>
</dbReference>
<name>A0A433A246_9FUNG</name>
<reference evidence="1 2" key="1">
    <citation type="journal article" date="2018" name="New Phytol.">
        <title>Phylogenomics of Endogonaceae and evolution of mycorrhizas within Mucoromycota.</title>
        <authorList>
            <person name="Chang Y."/>
            <person name="Desiro A."/>
            <person name="Na H."/>
            <person name="Sandor L."/>
            <person name="Lipzen A."/>
            <person name="Clum A."/>
            <person name="Barry K."/>
            <person name="Grigoriev I.V."/>
            <person name="Martin F.M."/>
            <person name="Stajich J.E."/>
            <person name="Smith M.E."/>
            <person name="Bonito G."/>
            <person name="Spatafora J.W."/>
        </authorList>
    </citation>
    <scope>NUCLEOTIDE SEQUENCE [LARGE SCALE GENOMIC DNA]</scope>
    <source>
        <strain evidence="1 2">GMNB39</strain>
    </source>
</reference>
<accession>A0A433A246</accession>
<dbReference type="PANTHER" id="PTHR31964">
    <property type="entry name" value="ADENINE NUCLEOTIDE ALPHA HYDROLASES-LIKE SUPERFAMILY PROTEIN"/>
    <property type="match status" value="1"/>
</dbReference>
<dbReference type="Proteomes" id="UP000268093">
    <property type="component" value="Unassembled WGS sequence"/>
</dbReference>
<dbReference type="InterPro" id="IPR014729">
    <property type="entry name" value="Rossmann-like_a/b/a_fold"/>
</dbReference>
<dbReference type="InterPro" id="IPR006015">
    <property type="entry name" value="Universal_stress_UspA"/>
</dbReference>
<dbReference type="PANTHER" id="PTHR31964:SF113">
    <property type="entry name" value="USPA DOMAIN-CONTAINING PROTEIN"/>
    <property type="match status" value="1"/>
</dbReference>
<protein>
    <submittedName>
        <fullName evidence="1">Uncharacterized protein</fullName>
    </submittedName>
</protein>